<dbReference type="EMBL" id="CP151507">
    <property type="protein sequence ID" value="WZN63308.1"/>
    <property type="molecule type" value="Genomic_DNA"/>
</dbReference>
<accession>A0AAX4PAR8</accession>
<dbReference type="PANTHER" id="PTHR35509:SF5">
    <property type="entry name" value="SAP DOMAIN-CONTAINING PROTEIN"/>
    <property type="match status" value="1"/>
</dbReference>
<dbReference type="Proteomes" id="UP001472866">
    <property type="component" value="Chromosome 07"/>
</dbReference>
<dbReference type="InterPro" id="IPR053021">
    <property type="entry name" value="Chloroplast_ADK"/>
</dbReference>
<evidence type="ECO:0000259" key="1">
    <source>
        <dbReference type="Pfam" id="PF09353"/>
    </source>
</evidence>
<organism evidence="2 3">
    <name type="scientific">Chloropicon roscoffensis</name>
    <dbReference type="NCBI Taxonomy" id="1461544"/>
    <lineage>
        <taxon>Eukaryota</taxon>
        <taxon>Viridiplantae</taxon>
        <taxon>Chlorophyta</taxon>
        <taxon>Chloropicophyceae</taxon>
        <taxon>Chloropicales</taxon>
        <taxon>Chloropicaceae</taxon>
        <taxon>Chloropicon</taxon>
    </lineage>
</organism>
<feature type="domain" description="DUF1995" evidence="1">
    <location>
        <begin position="106"/>
        <end position="329"/>
    </location>
</feature>
<dbReference type="PANTHER" id="PTHR35509">
    <property type="entry name" value="DOMAIN PROTEIN, PUTATIVE (DUF1995)-RELATED"/>
    <property type="match status" value="1"/>
</dbReference>
<dbReference type="InterPro" id="IPR018962">
    <property type="entry name" value="DUF1995"/>
</dbReference>
<protein>
    <submittedName>
        <fullName evidence="2">DUF1995 domain-containing protein</fullName>
    </submittedName>
</protein>
<reference evidence="2 3" key="1">
    <citation type="submission" date="2024-03" db="EMBL/GenBank/DDBJ databases">
        <title>Complete genome sequence of the green alga Chloropicon roscoffensis RCC1871.</title>
        <authorList>
            <person name="Lemieux C."/>
            <person name="Pombert J.-F."/>
            <person name="Otis C."/>
            <person name="Turmel M."/>
        </authorList>
    </citation>
    <scope>NUCLEOTIDE SEQUENCE [LARGE SCALE GENOMIC DNA]</scope>
    <source>
        <strain evidence="2 3">RCC1871</strain>
    </source>
</reference>
<evidence type="ECO:0000313" key="2">
    <source>
        <dbReference type="EMBL" id="WZN63308.1"/>
    </source>
</evidence>
<evidence type="ECO:0000313" key="3">
    <source>
        <dbReference type="Proteomes" id="UP001472866"/>
    </source>
</evidence>
<dbReference type="AlphaFoldDB" id="A0AAX4PAR8"/>
<sequence length="479" mass="52674">MMVVSPRARGSVAERRAGSCCSCSGSHWSPQRAANRLAVEVSRRMRSRRSTGEDFSSCHVLKGHGRSRTACFAAESGMTTSSSAMTTEAGGRAKGRVVDIDTIPLPLTASEQVSQTERSLQSLESSGKRLAVVEWLLPVNQRKADFLAVDPTLAEPASTFEEFRVASTLASVLLEGPEEREVTSSRLDDGLDSEPVGLLRSDDNRYIAVVFPTADVVDDIRELAETNRDSTILLVNPQWTMQGNIISDFGFGERRRRAEAFLGQFQSIYSLAERRIGNNIGPNFVNGVRGVVRLLKTPKVDWQIHIMSNNIGLLRQPAVIRKAYPSYEDLRKLLIAWRRLEEERESLRASRAGGNVGEVAEDAAGAEAEQPTLYYFEAGEIESMDKRMLTAALMSHGVSVYNKGRDRDIEEMRGELLSLMGDRKALAKKGCRVCSGSGLVRCPLCVNKGKKYGRYQVDLSCSVCGGHQYVICPACNKIG</sequence>
<gene>
    <name evidence="2" type="ORF">HKI87_07g48560</name>
</gene>
<dbReference type="Pfam" id="PF09353">
    <property type="entry name" value="DUF1995"/>
    <property type="match status" value="1"/>
</dbReference>
<name>A0AAX4PAR8_9CHLO</name>
<proteinExistence type="predicted"/>
<keyword evidence="3" id="KW-1185">Reference proteome</keyword>